<dbReference type="EMBL" id="UGXK01000001">
    <property type="protein sequence ID" value="SUG74331.1"/>
    <property type="molecule type" value="Genomic_DNA"/>
</dbReference>
<dbReference type="AlphaFoldDB" id="A0A379V2E8"/>
<dbReference type="GO" id="GO:0032259">
    <property type="term" value="P:methylation"/>
    <property type="evidence" value="ECO:0007669"/>
    <property type="project" value="UniProtKB-KW"/>
</dbReference>
<keyword evidence="1" id="KW-0808">Transferase</keyword>
<dbReference type="EC" id="2.1.1.72" evidence="1"/>
<dbReference type="GO" id="GO:0009007">
    <property type="term" value="F:site-specific DNA-methyltransferase (adenine-specific) activity"/>
    <property type="evidence" value="ECO:0007669"/>
    <property type="project" value="UniProtKB-EC"/>
</dbReference>
<proteinExistence type="predicted"/>
<sequence length="168" mass="18962">MLKDNQKHNESVAPNSAFLSELQRALPEFFIADRYNEQGELIAKGGFDLAKFERALKARNIDELTSGYQIDFIGKDYAKKQAGEKSVTVIVPDVEHNTLAENKNSHNLFLTGDNLDVLRHLQNNYADTVDMIYIDPLITPDRTGLFIPIILNIAIGRCRICLVLMILN</sequence>
<organism evidence="1 2">
    <name type="scientific">Salmonella enterica I</name>
    <dbReference type="NCBI Taxonomy" id="59201"/>
    <lineage>
        <taxon>Bacteria</taxon>
        <taxon>Pseudomonadati</taxon>
        <taxon>Pseudomonadota</taxon>
        <taxon>Gammaproteobacteria</taxon>
        <taxon>Enterobacterales</taxon>
        <taxon>Enterobacteriaceae</taxon>
        <taxon>Salmonella</taxon>
    </lineage>
</organism>
<name>A0A379V2E8_SALET</name>
<evidence type="ECO:0000313" key="1">
    <source>
        <dbReference type="EMBL" id="SUG74331.1"/>
    </source>
</evidence>
<reference evidence="1 2" key="1">
    <citation type="submission" date="2018-06" db="EMBL/GenBank/DDBJ databases">
        <authorList>
            <consortium name="Pathogen Informatics"/>
            <person name="Doyle S."/>
        </authorList>
    </citation>
    <scope>NUCLEOTIDE SEQUENCE [LARGE SCALE GENOMIC DNA]</scope>
    <source>
        <strain evidence="1 2">NCTC5798</strain>
    </source>
</reference>
<accession>A0A379V2E8</accession>
<evidence type="ECO:0000313" key="2">
    <source>
        <dbReference type="Proteomes" id="UP000255534"/>
    </source>
</evidence>
<gene>
    <name evidence="1" type="primary">mod_1</name>
    <name evidence="1" type="ORF">NCTC5798_05643</name>
</gene>
<keyword evidence="1" id="KW-0489">Methyltransferase</keyword>
<protein>
    <submittedName>
        <fullName evidence="1">Type III restriction-modification system StyLTI enzyme mod</fullName>
        <ecNumber evidence="1">2.1.1.72</ecNumber>
    </submittedName>
</protein>
<dbReference type="Proteomes" id="UP000255534">
    <property type="component" value="Unassembled WGS sequence"/>
</dbReference>